<protein>
    <submittedName>
        <fullName evidence="2">Uncharacterized protein</fullName>
    </submittedName>
</protein>
<gene>
    <name evidence="2" type="ORF">PILCRDRAFT_85540</name>
</gene>
<feature type="compositionally biased region" description="Basic residues" evidence="1">
    <location>
        <begin position="1"/>
        <end position="10"/>
    </location>
</feature>
<dbReference type="OrthoDB" id="2756263at2759"/>
<feature type="compositionally biased region" description="Polar residues" evidence="1">
    <location>
        <begin position="188"/>
        <end position="203"/>
    </location>
</feature>
<feature type="region of interest" description="Disordered" evidence="1">
    <location>
        <begin position="157"/>
        <end position="205"/>
    </location>
</feature>
<dbReference type="AlphaFoldDB" id="A0A0C3G9C4"/>
<reference evidence="2 3" key="1">
    <citation type="submission" date="2014-04" db="EMBL/GenBank/DDBJ databases">
        <authorList>
            <consortium name="DOE Joint Genome Institute"/>
            <person name="Kuo A."/>
            <person name="Tarkka M."/>
            <person name="Buscot F."/>
            <person name="Kohler A."/>
            <person name="Nagy L.G."/>
            <person name="Floudas D."/>
            <person name="Copeland A."/>
            <person name="Barry K.W."/>
            <person name="Cichocki N."/>
            <person name="Veneault-Fourrey C."/>
            <person name="LaButti K."/>
            <person name="Lindquist E.A."/>
            <person name="Lipzen A."/>
            <person name="Lundell T."/>
            <person name="Morin E."/>
            <person name="Murat C."/>
            <person name="Sun H."/>
            <person name="Tunlid A."/>
            <person name="Henrissat B."/>
            <person name="Grigoriev I.V."/>
            <person name="Hibbett D.S."/>
            <person name="Martin F."/>
            <person name="Nordberg H.P."/>
            <person name="Cantor M.N."/>
            <person name="Hua S.X."/>
        </authorList>
    </citation>
    <scope>NUCLEOTIDE SEQUENCE [LARGE SCALE GENOMIC DNA]</scope>
    <source>
        <strain evidence="2 3">F 1598</strain>
    </source>
</reference>
<evidence type="ECO:0000313" key="2">
    <source>
        <dbReference type="EMBL" id="KIM88349.1"/>
    </source>
</evidence>
<feature type="region of interest" description="Disordered" evidence="1">
    <location>
        <begin position="1"/>
        <end position="20"/>
    </location>
</feature>
<keyword evidence="3" id="KW-1185">Reference proteome</keyword>
<evidence type="ECO:0000256" key="1">
    <source>
        <dbReference type="SAM" id="MobiDB-lite"/>
    </source>
</evidence>
<dbReference type="EMBL" id="KN832977">
    <property type="protein sequence ID" value="KIM88349.1"/>
    <property type="molecule type" value="Genomic_DNA"/>
</dbReference>
<proteinExistence type="predicted"/>
<feature type="compositionally biased region" description="Polar residues" evidence="1">
    <location>
        <begin position="158"/>
        <end position="174"/>
    </location>
</feature>
<reference evidence="3" key="2">
    <citation type="submission" date="2015-01" db="EMBL/GenBank/DDBJ databases">
        <title>Evolutionary Origins and Diversification of the Mycorrhizal Mutualists.</title>
        <authorList>
            <consortium name="DOE Joint Genome Institute"/>
            <consortium name="Mycorrhizal Genomics Consortium"/>
            <person name="Kohler A."/>
            <person name="Kuo A."/>
            <person name="Nagy L.G."/>
            <person name="Floudas D."/>
            <person name="Copeland A."/>
            <person name="Barry K.W."/>
            <person name="Cichocki N."/>
            <person name="Veneault-Fourrey C."/>
            <person name="LaButti K."/>
            <person name="Lindquist E.A."/>
            <person name="Lipzen A."/>
            <person name="Lundell T."/>
            <person name="Morin E."/>
            <person name="Murat C."/>
            <person name="Riley R."/>
            <person name="Ohm R."/>
            <person name="Sun H."/>
            <person name="Tunlid A."/>
            <person name="Henrissat B."/>
            <person name="Grigoriev I.V."/>
            <person name="Hibbett D.S."/>
            <person name="Martin F."/>
        </authorList>
    </citation>
    <scope>NUCLEOTIDE SEQUENCE [LARGE SCALE GENOMIC DNA]</scope>
    <source>
        <strain evidence="3">F 1598</strain>
    </source>
</reference>
<name>A0A0C3G9C4_PILCF</name>
<sequence length="587" mass="66174">MPNRRSKRPQSRVASTPSKAQCLALDEDEETRCIQPPTHGTAAKPIMTNTIVDDMRKGSNIPTKAEISGYTDFHSAMQKARWMRQYVEAIRVEKTGREIHHQKFFLKNTDMADLQWIRLKLLAKQMVIAVELLDDVQAQAFNLHITKHPASEWVKEFQANSSPSSSELADSTTPPRKGADTVADTKSPKATATAQPEPSFSSSHQDDDLIDIKIRAKKAGLLHALEFFLQREAMTQASEDSGVIRVTTIMHNIMLQYARRILFHDPVLSLKALNKVSFKDIILFSVKDLKNFFELWTKRTVGGRIQHWKLLPCFPPMGSLTMWQTSATQHLIKSLEPPANVENRFMRACNNFDDLHAFLLFCAFGLVDSPSFCTNCDDQGEDSQASRKHLSLCGVVVTDMVSSPTLVLGPLPSQRRAKRRGCITWAEVESRSYMFGAVRNEPDQFTDTFLETPICIGPSENVEKTWSSTKFVEAPLALPDNRPHGPDNWAINRSAVDILYGRKPIEGYLIVADRPGSGGWLFRFKKFPVKYFVILDPTPRRHVNHLARQVAWAALRAHKLAEGKCNERAYGKASDILFQKAASERLS</sequence>
<dbReference type="HOGENOM" id="CLU_400635_0_0_1"/>
<dbReference type="InParanoid" id="A0A0C3G9C4"/>
<evidence type="ECO:0000313" key="3">
    <source>
        <dbReference type="Proteomes" id="UP000054166"/>
    </source>
</evidence>
<dbReference type="Proteomes" id="UP000054166">
    <property type="component" value="Unassembled WGS sequence"/>
</dbReference>
<organism evidence="2 3">
    <name type="scientific">Piloderma croceum (strain F 1598)</name>
    <dbReference type="NCBI Taxonomy" id="765440"/>
    <lineage>
        <taxon>Eukaryota</taxon>
        <taxon>Fungi</taxon>
        <taxon>Dikarya</taxon>
        <taxon>Basidiomycota</taxon>
        <taxon>Agaricomycotina</taxon>
        <taxon>Agaricomycetes</taxon>
        <taxon>Agaricomycetidae</taxon>
        <taxon>Atheliales</taxon>
        <taxon>Atheliaceae</taxon>
        <taxon>Piloderma</taxon>
    </lineage>
</organism>
<accession>A0A0C3G9C4</accession>